<dbReference type="InterPro" id="IPR051635">
    <property type="entry name" value="SNAT-like"/>
</dbReference>
<evidence type="ECO:0000256" key="1">
    <source>
        <dbReference type="ARBA" id="ARBA00022679"/>
    </source>
</evidence>
<evidence type="ECO:0000313" key="5">
    <source>
        <dbReference type="Proteomes" id="UP000297734"/>
    </source>
</evidence>
<sequence>MPTLTFRNARPADAVRCFKIETSAYEGDEAATLEKIATRIALYPEGFLVLEANGEVIGFINGGCAYDVVMSDEAFKELVGHSADAPNVVIMSVVVDPAHQGKGYSTALMTEFVQRMRDMGKHTIHLMCKDRHVPLYERMGYRYVQPSASDHGGMAWHEMVMELDGRP</sequence>
<gene>
    <name evidence="4" type="ORF">DYL61_27135</name>
</gene>
<dbReference type="RefSeq" id="WP_135310893.1">
    <property type="nucleotide sequence ID" value="NZ_QUZT01000076.1"/>
</dbReference>
<dbReference type="PANTHER" id="PTHR10908">
    <property type="entry name" value="SEROTONIN N-ACETYLTRANSFERASE"/>
    <property type="match status" value="1"/>
</dbReference>
<feature type="domain" description="N-acetyltransferase" evidence="3">
    <location>
        <begin position="4"/>
        <end position="166"/>
    </location>
</feature>
<evidence type="ECO:0000313" key="4">
    <source>
        <dbReference type="EMBL" id="TFY86880.1"/>
    </source>
</evidence>
<dbReference type="OrthoDB" id="9800962at2"/>
<dbReference type="InterPro" id="IPR000182">
    <property type="entry name" value="GNAT_dom"/>
</dbReference>
<proteinExistence type="predicted"/>
<name>A0A4Z0AKE8_9PSED</name>
<dbReference type="PANTHER" id="PTHR10908:SF0">
    <property type="entry name" value="SEROTONIN N-ACETYLTRANSFERASE"/>
    <property type="match status" value="1"/>
</dbReference>
<protein>
    <submittedName>
        <fullName evidence="4">GNAT family N-acetyltransferase</fullName>
    </submittedName>
</protein>
<dbReference type="AlphaFoldDB" id="A0A4Z0AKE8"/>
<evidence type="ECO:0000256" key="2">
    <source>
        <dbReference type="ARBA" id="ARBA00023315"/>
    </source>
</evidence>
<comment type="caution">
    <text evidence="4">The sequence shown here is derived from an EMBL/GenBank/DDBJ whole genome shotgun (WGS) entry which is preliminary data.</text>
</comment>
<dbReference type="InterPro" id="IPR016181">
    <property type="entry name" value="Acyl_CoA_acyltransferase"/>
</dbReference>
<keyword evidence="5" id="KW-1185">Reference proteome</keyword>
<dbReference type="CDD" id="cd04301">
    <property type="entry name" value="NAT_SF"/>
    <property type="match status" value="1"/>
</dbReference>
<reference evidence="4 5" key="1">
    <citation type="journal article" date="2019" name="Syst. Appl. Microbiol.">
        <title>New species of pathogenic Pseudomonas isolated from citrus in Tunisia: Proposal of Pseudomonas kairouanensis sp. nov. and Pseudomonas nabeulensis sp. nov.</title>
        <authorList>
            <person name="Oueslati M."/>
            <person name="Mulet M."/>
            <person name="Gomila M."/>
            <person name="Berge O."/>
            <person name="Hajlaoui M.R."/>
            <person name="Lalucat J."/>
            <person name="Sadfi-Zouaoui N."/>
            <person name="Garcia-Valdes E."/>
        </authorList>
    </citation>
    <scope>NUCLEOTIDE SEQUENCE [LARGE SCALE GENOMIC DNA]</scope>
    <source>
        <strain evidence="4 5">E10B</strain>
    </source>
</reference>
<accession>A0A4Z0AKE8</accession>
<evidence type="ECO:0000259" key="3">
    <source>
        <dbReference type="PROSITE" id="PS51186"/>
    </source>
</evidence>
<dbReference type="SUPFAM" id="SSF55729">
    <property type="entry name" value="Acyl-CoA N-acyltransferases (Nat)"/>
    <property type="match status" value="1"/>
</dbReference>
<keyword evidence="1 4" id="KW-0808">Transferase</keyword>
<dbReference type="GO" id="GO:0008080">
    <property type="term" value="F:N-acetyltransferase activity"/>
    <property type="evidence" value="ECO:0007669"/>
    <property type="project" value="UniProtKB-ARBA"/>
</dbReference>
<dbReference type="Pfam" id="PF00583">
    <property type="entry name" value="Acetyltransf_1"/>
    <property type="match status" value="1"/>
</dbReference>
<organism evidence="4 5">
    <name type="scientific">Pseudomonas nabeulensis</name>
    <dbReference type="NCBI Taxonomy" id="2293833"/>
    <lineage>
        <taxon>Bacteria</taxon>
        <taxon>Pseudomonadati</taxon>
        <taxon>Pseudomonadota</taxon>
        <taxon>Gammaproteobacteria</taxon>
        <taxon>Pseudomonadales</taxon>
        <taxon>Pseudomonadaceae</taxon>
        <taxon>Pseudomonas</taxon>
    </lineage>
</organism>
<dbReference type="Gene3D" id="3.40.630.30">
    <property type="match status" value="1"/>
</dbReference>
<dbReference type="EMBL" id="QUZT01000076">
    <property type="protein sequence ID" value="TFY86880.1"/>
    <property type="molecule type" value="Genomic_DNA"/>
</dbReference>
<dbReference type="Proteomes" id="UP000297734">
    <property type="component" value="Unassembled WGS sequence"/>
</dbReference>
<keyword evidence="2" id="KW-0012">Acyltransferase</keyword>
<dbReference type="PROSITE" id="PS51186">
    <property type="entry name" value="GNAT"/>
    <property type="match status" value="1"/>
</dbReference>